<reference evidence="2 3" key="1">
    <citation type="journal article" date="2013" name="BMC Genomics">
        <title>The miniature genome of a carnivorous plant Genlisea aurea contains a low number of genes and short non-coding sequences.</title>
        <authorList>
            <person name="Leushkin E.V."/>
            <person name="Sutormin R.A."/>
            <person name="Nabieva E.R."/>
            <person name="Penin A.A."/>
            <person name="Kondrashov A.S."/>
            <person name="Logacheva M.D."/>
        </authorList>
    </citation>
    <scope>NUCLEOTIDE SEQUENCE [LARGE SCALE GENOMIC DNA]</scope>
</reference>
<proteinExistence type="predicted"/>
<evidence type="ECO:0000313" key="2">
    <source>
        <dbReference type="EMBL" id="EPS61361.1"/>
    </source>
</evidence>
<comment type="caution">
    <text evidence="2">The sequence shown here is derived from an EMBL/GenBank/DDBJ whole genome shotgun (WGS) entry which is preliminary data.</text>
</comment>
<dbReference type="AlphaFoldDB" id="S8CAI4"/>
<organism evidence="2 3">
    <name type="scientific">Genlisea aurea</name>
    <dbReference type="NCBI Taxonomy" id="192259"/>
    <lineage>
        <taxon>Eukaryota</taxon>
        <taxon>Viridiplantae</taxon>
        <taxon>Streptophyta</taxon>
        <taxon>Embryophyta</taxon>
        <taxon>Tracheophyta</taxon>
        <taxon>Spermatophyta</taxon>
        <taxon>Magnoliopsida</taxon>
        <taxon>eudicotyledons</taxon>
        <taxon>Gunneridae</taxon>
        <taxon>Pentapetalae</taxon>
        <taxon>asterids</taxon>
        <taxon>lamiids</taxon>
        <taxon>Lamiales</taxon>
        <taxon>Lentibulariaceae</taxon>
        <taxon>Genlisea</taxon>
    </lineage>
</organism>
<accession>S8CAI4</accession>
<keyword evidence="3" id="KW-1185">Reference proteome</keyword>
<gene>
    <name evidence="2" type="ORF">M569_13442</name>
</gene>
<evidence type="ECO:0000256" key="1">
    <source>
        <dbReference type="SAM" id="MobiDB-lite"/>
    </source>
</evidence>
<evidence type="ECO:0000313" key="3">
    <source>
        <dbReference type="Proteomes" id="UP000015453"/>
    </source>
</evidence>
<name>S8CAI4_9LAMI</name>
<feature type="region of interest" description="Disordered" evidence="1">
    <location>
        <begin position="22"/>
        <end position="48"/>
    </location>
</feature>
<sequence length="102" mass="11574">MGTAGEDALELSLDLSVGGRYRKRKTEDSSGGPIRRPISRSDCSSPEENGFASFKFDSICRKRNFIEYHSKSDPKIDGKMQHIRCFFFFDISAELKKIICSE</sequence>
<protein>
    <submittedName>
        <fullName evidence="2">Uncharacterized protein</fullName>
    </submittedName>
</protein>
<dbReference type="EMBL" id="AUSU01006905">
    <property type="protein sequence ID" value="EPS61361.1"/>
    <property type="molecule type" value="Genomic_DNA"/>
</dbReference>
<dbReference type="Proteomes" id="UP000015453">
    <property type="component" value="Unassembled WGS sequence"/>
</dbReference>